<dbReference type="InterPro" id="IPR010982">
    <property type="entry name" value="Lambda_DNA-bd_dom_sf"/>
</dbReference>
<evidence type="ECO:0000256" key="1">
    <source>
        <dbReference type="SAM" id="Phobius"/>
    </source>
</evidence>
<name>A0A3B0R0V1_9ZZZZ</name>
<dbReference type="InterPro" id="IPR050400">
    <property type="entry name" value="Bact_Cytoskel_RodZ"/>
</dbReference>
<dbReference type="PANTHER" id="PTHR34475">
    <property type="match status" value="1"/>
</dbReference>
<accession>A0A3B0R0V1</accession>
<evidence type="ECO:0008006" key="3">
    <source>
        <dbReference type="Google" id="ProtNLM"/>
    </source>
</evidence>
<keyword evidence="1" id="KW-1133">Transmembrane helix</keyword>
<organism evidence="2">
    <name type="scientific">hydrothermal vent metagenome</name>
    <dbReference type="NCBI Taxonomy" id="652676"/>
    <lineage>
        <taxon>unclassified sequences</taxon>
        <taxon>metagenomes</taxon>
        <taxon>ecological metagenomes</taxon>
    </lineage>
</organism>
<dbReference type="Gene3D" id="1.10.260.40">
    <property type="entry name" value="lambda repressor-like DNA-binding domains"/>
    <property type="match status" value="1"/>
</dbReference>
<keyword evidence="1" id="KW-0812">Transmembrane</keyword>
<dbReference type="Pfam" id="PF13413">
    <property type="entry name" value="HTH_25"/>
    <property type="match status" value="1"/>
</dbReference>
<protein>
    <recommendedName>
        <fullName evidence="3">DUF4115 domain-containing protein</fullName>
    </recommendedName>
</protein>
<dbReference type="EMBL" id="UOEA01000030">
    <property type="protein sequence ID" value="VAV82846.1"/>
    <property type="molecule type" value="Genomic_DNA"/>
</dbReference>
<proteinExistence type="predicted"/>
<reference evidence="2" key="1">
    <citation type="submission" date="2018-06" db="EMBL/GenBank/DDBJ databases">
        <authorList>
            <person name="Zhirakovskaya E."/>
        </authorList>
    </citation>
    <scope>NUCLEOTIDE SEQUENCE</scope>
</reference>
<dbReference type="PANTHER" id="PTHR34475:SF1">
    <property type="entry name" value="CYTOSKELETON PROTEIN RODZ"/>
    <property type="match status" value="1"/>
</dbReference>
<gene>
    <name evidence="2" type="ORF">MNBD_DELTA01-254</name>
</gene>
<keyword evidence="1" id="KW-0472">Membrane</keyword>
<dbReference type="AlphaFoldDB" id="A0A3B0R0V1"/>
<feature type="transmembrane region" description="Helical" evidence="1">
    <location>
        <begin position="117"/>
        <end position="135"/>
    </location>
</feature>
<dbReference type="GO" id="GO:0003677">
    <property type="term" value="F:DNA binding"/>
    <property type="evidence" value="ECO:0007669"/>
    <property type="project" value="InterPro"/>
</dbReference>
<sequence length="263" mass="28709">MTVEDISEAMKMSVKLVTALEHDDHERLPHPTYVKGFVRAYACYLGIDEDDAVLRYEAYQSDRRIEAEKVKKLTADVVKDEYTPPSRMASPWRSRGLDIGRLFGSGRRGGGRGSNRTVAIFVGLGVLIVILYFVFAGGDAGETPKLVKAPVEKINKTYKADLSTGKAIVPGKQKAKVKAAKSKDKAALPRKAAAAPLVKESAKKPAAPVAPAASVTEVKKELLLEVVAKDTTWMGIEIDGKEQREALLQPGETARWRAAKVFF</sequence>
<evidence type="ECO:0000313" key="2">
    <source>
        <dbReference type="EMBL" id="VAV82846.1"/>
    </source>
</evidence>